<reference evidence="1 2" key="1">
    <citation type="journal article" date="2016" name="Nat. Commun.">
        <title>Thousands of microbial genomes shed light on interconnected biogeochemical processes in an aquifer system.</title>
        <authorList>
            <person name="Anantharaman K."/>
            <person name="Brown C.T."/>
            <person name="Hug L.A."/>
            <person name="Sharon I."/>
            <person name="Castelle C.J."/>
            <person name="Probst A.J."/>
            <person name="Thomas B.C."/>
            <person name="Singh A."/>
            <person name="Wilkins M.J."/>
            <person name="Karaoz U."/>
            <person name="Brodie E.L."/>
            <person name="Williams K.H."/>
            <person name="Hubbard S.S."/>
            <person name="Banfield J.F."/>
        </authorList>
    </citation>
    <scope>NUCLEOTIDE SEQUENCE [LARGE SCALE GENOMIC DNA]</scope>
</reference>
<dbReference type="NCBIfam" id="TIGR02531">
    <property type="entry name" value="yecD_yerC"/>
    <property type="match status" value="1"/>
</dbReference>
<dbReference type="Gene3D" id="1.10.1270.10">
    <property type="entry name" value="TrpR-like"/>
    <property type="match status" value="1"/>
</dbReference>
<dbReference type="GO" id="GO:0043565">
    <property type="term" value="F:sequence-specific DNA binding"/>
    <property type="evidence" value="ECO:0007669"/>
    <property type="project" value="InterPro"/>
</dbReference>
<organism evidence="1 2">
    <name type="scientific">Candidatus Sungbacteria bacterium RIFCSPHIGHO2_02_FULL_47_11</name>
    <dbReference type="NCBI Taxonomy" id="1802270"/>
    <lineage>
        <taxon>Bacteria</taxon>
        <taxon>Candidatus Sungiibacteriota</taxon>
    </lineage>
</organism>
<dbReference type="PANTHER" id="PTHR40080:SF1">
    <property type="entry name" value="TRPR-LIKE PROTEIN YERC_YECD"/>
    <property type="match status" value="1"/>
</dbReference>
<dbReference type="EMBL" id="MHQI01000061">
    <property type="protein sequence ID" value="OGZ98632.1"/>
    <property type="molecule type" value="Genomic_DNA"/>
</dbReference>
<dbReference type="PIRSF" id="PIRSF012508">
    <property type="entry name" value="YerC"/>
    <property type="match status" value="1"/>
</dbReference>
<dbReference type="STRING" id="1802270.A3C07_00040"/>
<protein>
    <submittedName>
        <fullName evidence="1">Uncharacterized protein</fullName>
    </submittedName>
</protein>
<dbReference type="InterPro" id="IPR000831">
    <property type="entry name" value="Trp_repress"/>
</dbReference>
<dbReference type="InterPro" id="IPR038116">
    <property type="entry name" value="TrpR-like_sf"/>
</dbReference>
<proteinExistence type="predicted"/>
<dbReference type="AlphaFoldDB" id="A0A1G2KGQ7"/>
<comment type="caution">
    <text evidence="1">The sequence shown here is derived from an EMBL/GenBank/DDBJ whole genome shotgun (WGS) entry which is preliminary data.</text>
</comment>
<gene>
    <name evidence="1" type="ORF">A3C07_00040</name>
</gene>
<dbReference type="GO" id="GO:0003700">
    <property type="term" value="F:DNA-binding transcription factor activity"/>
    <property type="evidence" value="ECO:0007669"/>
    <property type="project" value="InterPro"/>
</dbReference>
<dbReference type="Pfam" id="PF01371">
    <property type="entry name" value="Trp_repressor"/>
    <property type="match status" value="1"/>
</dbReference>
<name>A0A1G2KGQ7_9BACT</name>
<dbReference type="Proteomes" id="UP000179023">
    <property type="component" value="Unassembled WGS sequence"/>
</dbReference>
<accession>A0A1G2KGQ7</accession>
<dbReference type="InterPro" id="IPR010921">
    <property type="entry name" value="Trp_repressor/repl_initiator"/>
</dbReference>
<dbReference type="PANTHER" id="PTHR40080">
    <property type="entry name" value="LMO1763 PROTEIN"/>
    <property type="match status" value="1"/>
</dbReference>
<sequence>MENDIFNTKEAKELFKAILSLKNPQECEQFLRDVCTIKEVEEMSTRFRIAQMLSVAKPKSYAQIAKRVKTSTATVTRVAHWLRHGAGGYRLALKRISH</sequence>
<dbReference type="SUPFAM" id="SSF48295">
    <property type="entry name" value="TrpR-like"/>
    <property type="match status" value="1"/>
</dbReference>
<evidence type="ECO:0000313" key="1">
    <source>
        <dbReference type="EMBL" id="OGZ98632.1"/>
    </source>
</evidence>
<evidence type="ECO:0000313" key="2">
    <source>
        <dbReference type="Proteomes" id="UP000179023"/>
    </source>
</evidence>
<dbReference type="InterPro" id="IPR013368">
    <property type="entry name" value="YecD_YerC"/>
</dbReference>